<organism evidence="1 2">
    <name type="scientific">Besnoitia besnoiti</name>
    <name type="common">Apicomplexan protozoan</name>
    <dbReference type="NCBI Taxonomy" id="94643"/>
    <lineage>
        <taxon>Eukaryota</taxon>
        <taxon>Sar</taxon>
        <taxon>Alveolata</taxon>
        <taxon>Apicomplexa</taxon>
        <taxon>Conoidasida</taxon>
        <taxon>Coccidia</taxon>
        <taxon>Eucoccidiorida</taxon>
        <taxon>Eimeriorina</taxon>
        <taxon>Sarcocystidae</taxon>
        <taxon>Besnoitia</taxon>
    </lineage>
</organism>
<dbReference type="AlphaFoldDB" id="A0A2A9MF18"/>
<dbReference type="KEGG" id="bbes:BESB_035660"/>
<sequence>MGTKKSDGTSARPADANHRRLIDFVVGSVAHALAARTILHPQILFRRPSSTPASPQTQQCCRLSIGSLSQKPKPPRGCPQSSLAACMRHRYRMLRCRSKTVEGSKGRQAERALRSGSVQRRWLFRVHDSTSAQLRRQASGSCRTASTPPPSLAADAQIFRAAWMH</sequence>
<keyword evidence="2" id="KW-1185">Reference proteome</keyword>
<gene>
    <name evidence="1" type="ORF">BESB_035660</name>
</gene>
<dbReference type="VEuPathDB" id="ToxoDB:BESB_035660"/>
<dbReference type="RefSeq" id="XP_029221117.1">
    <property type="nucleotide sequence ID" value="XM_029362152.1"/>
</dbReference>
<protein>
    <submittedName>
        <fullName evidence="1">Uncharacterized protein</fullName>
    </submittedName>
</protein>
<dbReference type="GeneID" id="40308547"/>
<comment type="caution">
    <text evidence="1">The sequence shown here is derived from an EMBL/GenBank/DDBJ whole genome shotgun (WGS) entry which is preliminary data.</text>
</comment>
<evidence type="ECO:0000313" key="1">
    <source>
        <dbReference type="EMBL" id="PFH37108.1"/>
    </source>
</evidence>
<reference evidence="1 2" key="1">
    <citation type="submission" date="2017-09" db="EMBL/GenBank/DDBJ databases">
        <title>Genome sequencing of Besnoitia besnoiti strain Bb-Ger1.</title>
        <authorList>
            <person name="Schares G."/>
            <person name="Venepally P."/>
            <person name="Lorenzi H.A."/>
        </authorList>
    </citation>
    <scope>NUCLEOTIDE SEQUENCE [LARGE SCALE GENOMIC DNA]</scope>
    <source>
        <strain evidence="1 2">Bb-Ger1</strain>
    </source>
</reference>
<dbReference type="EMBL" id="NWUJ01000002">
    <property type="protein sequence ID" value="PFH37108.1"/>
    <property type="molecule type" value="Genomic_DNA"/>
</dbReference>
<dbReference type="Proteomes" id="UP000224006">
    <property type="component" value="Chromosome II"/>
</dbReference>
<proteinExistence type="predicted"/>
<name>A0A2A9MF18_BESBE</name>
<evidence type="ECO:0000313" key="2">
    <source>
        <dbReference type="Proteomes" id="UP000224006"/>
    </source>
</evidence>
<accession>A0A2A9MF18</accession>